<accession>A0A336M212</accession>
<dbReference type="InterPro" id="IPR035940">
    <property type="entry name" value="CAP_sf"/>
</dbReference>
<evidence type="ECO:0000313" key="5">
    <source>
        <dbReference type="EMBL" id="SSX22873.1"/>
    </source>
</evidence>
<evidence type="ECO:0000256" key="2">
    <source>
        <dbReference type="ARBA" id="ARBA00022525"/>
    </source>
</evidence>
<reference evidence="5" key="1">
    <citation type="submission" date="2018-07" db="EMBL/GenBank/DDBJ databases">
        <authorList>
            <person name="Quirk P.G."/>
            <person name="Krulwich T.A."/>
        </authorList>
    </citation>
    <scope>NUCLEOTIDE SEQUENCE</scope>
</reference>
<sequence length="537" mass="61898">MITRMCLIININLLLSIIYSMTATIDSSVDYCKIEKQKCKNIGQHIGCSASGYPFKKQSNCTNIKQVKLSNRNKNYILKLHNNLRNKLASGNIQKYPPASRMLEMFWDTELEATACLHVNYCIMEHDECRATPSYHYPGQNLRLTQYTNFLQTDIEMEFHNGIQEWFEEYKDVEPDIIENYERRLNHKQYGHFTLMSKENNERIGCCHITFERKSPNSKKIEYGHMLTCNYLETNVPFKMVYLTGKPSTRCKDHGSNYKPSKNYKNLCSNPVETEKLTLKNEISKKEPDVSIDYCKLALLKCGNNKHVACKNDSGFDVNPNCKNIQVHSMTVDQKSFLLKEHNFYRNLVASGSYNQFPSASKMIEMKWDKSLENVACHHVQYCHMKHGQCLATSSNGVPGQNLFAAPNEDNFSFLKRAVNTWFNKSYDAPSSIVDNFENSYYTFAFMIKESQSKIGCCSITYEDSHFKRYSRMLTCLYENIVYSNANIYTKGKPASECNEYGDEFATSVTYKNLCAKRNDSNINVAQSTSESVKIVV</sequence>
<dbReference type="InterPro" id="IPR001283">
    <property type="entry name" value="CRISP-related"/>
</dbReference>
<evidence type="ECO:0000259" key="4">
    <source>
        <dbReference type="SMART" id="SM00198"/>
    </source>
</evidence>
<dbReference type="AlphaFoldDB" id="A0A336M212"/>
<dbReference type="Pfam" id="PF00188">
    <property type="entry name" value="CAP"/>
    <property type="match status" value="2"/>
</dbReference>
<dbReference type="SUPFAM" id="SSF55797">
    <property type="entry name" value="PR-1-like"/>
    <property type="match status" value="2"/>
</dbReference>
<keyword evidence="3" id="KW-1133">Transmembrane helix</keyword>
<dbReference type="GO" id="GO:0005576">
    <property type="term" value="C:extracellular region"/>
    <property type="evidence" value="ECO:0007669"/>
    <property type="project" value="UniProtKB-SubCell"/>
</dbReference>
<keyword evidence="3" id="KW-0812">Transmembrane</keyword>
<evidence type="ECO:0000256" key="3">
    <source>
        <dbReference type="SAM" id="Phobius"/>
    </source>
</evidence>
<dbReference type="CDD" id="cd05380">
    <property type="entry name" value="CAP_euk"/>
    <property type="match status" value="2"/>
</dbReference>
<proteinExistence type="predicted"/>
<feature type="transmembrane region" description="Helical" evidence="3">
    <location>
        <begin position="7"/>
        <end position="25"/>
    </location>
</feature>
<keyword evidence="3" id="KW-0472">Membrane</keyword>
<dbReference type="OMA" id="ASQCESW"/>
<protein>
    <submittedName>
        <fullName evidence="5">CSON007727 protein</fullName>
    </submittedName>
</protein>
<name>A0A336M212_CULSO</name>
<keyword evidence="2" id="KW-0964">Secreted</keyword>
<dbReference type="InterPro" id="IPR014044">
    <property type="entry name" value="CAP_dom"/>
</dbReference>
<dbReference type="Gene3D" id="3.40.33.10">
    <property type="entry name" value="CAP"/>
    <property type="match status" value="2"/>
</dbReference>
<feature type="domain" description="SCP" evidence="4">
    <location>
        <begin position="333"/>
        <end position="483"/>
    </location>
</feature>
<dbReference type="EMBL" id="UFQT01000290">
    <property type="protein sequence ID" value="SSX22873.1"/>
    <property type="molecule type" value="Genomic_DNA"/>
</dbReference>
<dbReference type="PANTHER" id="PTHR10334">
    <property type="entry name" value="CYSTEINE-RICH SECRETORY PROTEIN-RELATED"/>
    <property type="match status" value="1"/>
</dbReference>
<feature type="domain" description="SCP" evidence="4">
    <location>
        <begin position="72"/>
        <end position="238"/>
    </location>
</feature>
<gene>
    <name evidence="5" type="primary">CSON007727</name>
</gene>
<dbReference type="SMART" id="SM00198">
    <property type="entry name" value="SCP"/>
    <property type="match status" value="2"/>
</dbReference>
<dbReference type="VEuPathDB" id="VectorBase:CSON007727"/>
<evidence type="ECO:0000256" key="1">
    <source>
        <dbReference type="ARBA" id="ARBA00004613"/>
    </source>
</evidence>
<comment type="subcellular location">
    <subcellularLocation>
        <location evidence="1">Secreted</location>
    </subcellularLocation>
</comment>
<organism evidence="5">
    <name type="scientific">Culicoides sonorensis</name>
    <name type="common">Biting midge</name>
    <dbReference type="NCBI Taxonomy" id="179676"/>
    <lineage>
        <taxon>Eukaryota</taxon>
        <taxon>Metazoa</taxon>
        <taxon>Ecdysozoa</taxon>
        <taxon>Arthropoda</taxon>
        <taxon>Hexapoda</taxon>
        <taxon>Insecta</taxon>
        <taxon>Pterygota</taxon>
        <taxon>Neoptera</taxon>
        <taxon>Endopterygota</taxon>
        <taxon>Diptera</taxon>
        <taxon>Nematocera</taxon>
        <taxon>Chironomoidea</taxon>
        <taxon>Ceratopogonidae</taxon>
        <taxon>Ceratopogoninae</taxon>
        <taxon>Culicoides</taxon>
        <taxon>Monoculicoides</taxon>
    </lineage>
</organism>